<feature type="coiled-coil region" evidence="1">
    <location>
        <begin position="178"/>
        <end position="227"/>
    </location>
</feature>
<dbReference type="AlphaFoldDB" id="A0A9N9CI87"/>
<gene>
    <name evidence="4" type="ORF">FCALED_LOCUS8745</name>
</gene>
<dbReference type="SMART" id="SM00721">
    <property type="entry name" value="BAR"/>
    <property type="match status" value="1"/>
</dbReference>
<comment type="caution">
    <text evidence="4">The sequence shown here is derived from an EMBL/GenBank/DDBJ whole genome shotgun (WGS) entry which is preliminary data.</text>
</comment>
<dbReference type="OrthoDB" id="5549748at2759"/>
<dbReference type="SUPFAM" id="SSF103657">
    <property type="entry name" value="BAR/IMD domain-like"/>
    <property type="match status" value="1"/>
</dbReference>
<reference evidence="4" key="1">
    <citation type="submission" date="2021-06" db="EMBL/GenBank/DDBJ databases">
        <authorList>
            <person name="Kallberg Y."/>
            <person name="Tangrot J."/>
            <person name="Rosling A."/>
        </authorList>
    </citation>
    <scope>NUCLEOTIDE SEQUENCE</scope>
    <source>
        <strain evidence="4">UK204</strain>
    </source>
</reference>
<feature type="domain" description="BAR" evidence="3">
    <location>
        <begin position="7"/>
        <end position="272"/>
    </location>
</feature>
<evidence type="ECO:0000256" key="1">
    <source>
        <dbReference type="SAM" id="Coils"/>
    </source>
</evidence>
<protein>
    <submittedName>
        <fullName evidence="4">325_t:CDS:1</fullName>
    </submittedName>
</protein>
<evidence type="ECO:0000313" key="5">
    <source>
        <dbReference type="Proteomes" id="UP000789570"/>
    </source>
</evidence>
<evidence type="ECO:0000313" key="4">
    <source>
        <dbReference type="EMBL" id="CAG8604293.1"/>
    </source>
</evidence>
<feature type="transmembrane region" description="Helical" evidence="2">
    <location>
        <begin position="399"/>
        <end position="423"/>
    </location>
</feature>
<keyword evidence="5" id="KW-1185">Reference proteome</keyword>
<dbReference type="InterPro" id="IPR018859">
    <property type="entry name" value="BAR_dom-cont"/>
</dbReference>
<sequence length="431" mass="48947">MNNFSRVFTKNINQAVQFASEKFGTAEDITDLPKEYKLLELRVDALRTIHEDLLRVTRIHTNPSYDYPVQLQETVKELSRSVGDQLKILTSSPADRIAETRAAETLPPQPKTYHHALARTSAQGANLLGNGDPLGAALIKYAAVQERIGEHRIKMDSEITQKFVHPFNTTLNNNIQIAMRARRNVNSTRLALDAAKRRQKTAQGERSEALRLEVEQTEDQFVAAVEEATTKMKSVLETPEALRNLSDLVSAQLAFYEEAYKTLADLAPEIDEMQVTQEALYRLSNPLTTYGLFQQCVTFKGETKCTEFPSEENDDCAEEGFCEEWFKIRYYMILAAVIGGINLIFCMFILLSRKFHNEHAWKVVFALTLFSSLVQMSSVESVDEIAPHFGEHVENDISYYLASYSSFYNFLLACLLFVVGLTYNPSYERIN</sequence>
<keyword evidence="1" id="KW-0175">Coiled coil</keyword>
<dbReference type="GO" id="GO:0005737">
    <property type="term" value="C:cytoplasm"/>
    <property type="evidence" value="ECO:0007669"/>
    <property type="project" value="InterPro"/>
</dbReference>
<keyword evidence="2" id="KW-0472">Membrane</keyword>
<feature type="transmembrane region" description="Helical" evidence="2">
    <location>
        <begin position="330"/>
        <end position="351"/>
    </location>
</feature>
<dbReference type="Pfam" id="PF10455">
    <property type="entry name" value="BAR_2"/>
    <property type="match status" value="1"/>
</dbReference>
<dbReference type="Gene3D" id="1.20.140.150">
    <property type="match status" value="1"/>
</dbReference>
<name>A0A9N9CI87_9GLOM</name>
<feature type="transmembrane region" description="Helical" evidence="2">
    <location>
        <begin position="363"/>
        <end position="379"/>
    </location>
</feature>
<accession>A0A9N9CI87</accession>
<evidence type="ECO:0000256" key="2">
    <source>
        <dbReference type="SAM" id="Phobius"/>
    </source>
</evidence>
<evidence type="ECO:0000259" key="3">
    <source>
        <dbReference type="SMART" id="SM00721"/>
    </source>
</evidence>
<dbReference type="InterPro" id="IPR027267">
    <property type="entry name" value="AH/BAR_dom_sf"/>
</dbReference>
<dbReference type="Proteomes" id="UP000789570">
    <property type="component" value="Unassembled WGS sequence"/>
</dbReference>
<dbReference type="Gene3D" id="1.20.1270.60">
    <property type="entry name" value="Arfaptin homology (AH) domain/BAR domain"/>
    <property type="match status" value="1"/>
</dbReference>
<dbReference type="EMBL" id="CAJVPQ010002655">
    <property type="protein sequence ID" value="CAG8604293.1"/>
    <property type="molecule type" value="Genomic_DNA"/>
</dbReference>
<proteinExistence type="predicted"/>
<keyword evidence="2" id="KW-1133">Transmembrane helix</keyword>
<dbReference type="InterPro" id="IPR004148">
    <property type="entry name" value="BAR_dom"/>
</dbReference>
<keyword evidence="2" id="KW-0812">Transmembrane</keyword>
<organism evidence="4 5">
    <name type="scientific">Funneliformis caledonium</name>
    <dbReference type="NCBI Taxonomy" id="1117310"/>
    <lineage>
        <taxon>Eukaryota</taxon>
        <taxon>Fungi</taxon>
        <taxon>Fungi incertae sedis</taxon>
        <taxon>Mucoromycota</taxon>
        <taxon>Glomeromycotina</taxon>
        <taxon>Glomeromycetes</taxon>
        <taxon>Glomerales</taxon>
        <taxon>Glomeraceae</taxon>
        <taxon>Funneliformis</taxon>
    </lineage>
</organism>